<protein>
    <submittedName>
        <fullName evidence="4">Uncharacterized protein</fullName>
    </submittedName>
</protein>
<dbReference type="InterPro" id="IPR004018">
    <property type="entry name" value="RPEL_repeat"/>
</dbReference>
<reference evidence="4 5" key="1">
    <citation type="journal article" date="2024" name="Commun. Biol.">
        <title>Comparative genomic analysis of thermophilic fungi reveals convergent evolutionary adaptations and gene losses.</title>
        <authorList>
            <person name="Steindorff A.S."/>
            <person name="Aguilar-Pontes M.V."/>
            <person name="Robinson A.J."/>
            <person name="Andreopoulos B."/>
            <person name="LaButti K."/>
            <person name="Kuo A."/>
            <person name="Mondo S."/>
            <person name="Riley R."/>
            <person name="Otillar R."/>
            <person name="Haridas S."/>
            <person name="Lipzen A."/>
            <person name="Grimwood J."/>
            <person name="Schmutz J."/>
            <person name="Clum A."/>
            <person name="Reid I.D."/>
            <person name="Moisan M.C."/>
            <person name="Butler G."/>
            <person name="Nguyen T.T.M."/>
            <person name="Dewar K."/>
            <person name="Conant G."/>
            <person name="Drula E."/>
            <person name="Henrissat B."/>
            <person name="Hansel C."/>
            <person name="Singer S."/>
            <person name="Hutchinson M.I."/>
            <person name="de Vries R.P."/>
            <person name="Natvig D.O."/>
            <person name="Powell A.J."/>
            <person name="Tsang A."/>
            <person name="Grigoriev I.V."/>
        </authorList>
    </citation>
    <scope>NUCLEOTIDE SEQUENCE [LARGE SCALE GENOMIC DNA]</scope>
    <source>
        <strain evidence="4 5">CBS 620.91</strain>
    </source>
</reference>
<name>A0ABR3V7X4_HUMIN</name>
<dbReference type="PROSITE" id="PS51073">
    <property type="entry name" value="RPEL"/>
    <property type="match status" value="1"/>
</dbReference>
<dbReference type="EMBL" id="JAZGSY010000257">
    <property type="protein sequence ID" value="KAL1837859.1"/>
    <property type="molecule type" value="Genomic_DNA"/>
</dbReference>
<gene>
    <name evidence="4" type="ORF">VTJ49DRAFT_3307</name>
</gene>
<evidence type="ECO:0000256" key="2">
    <source>
        <dbReference type="PROSITE-ProRule" id="PRU00401"/>
    </source>
</evidence>
<evidence type="ECO:0000313" key="4">
    <source>
        <dbReference type="EMBL" id="KAL1837859.1"/>
    </source>
</evidence>
<feature type="repeat" description="RPEL" evidence="2">
    <location>
        <begin position="27"/>
        <end position="52"/>
    </location>
</feature>
<feature type="region of interest" description="Disordered" evidence="3">
    <location>
        <begin position="1"/>
        <end position="37"/>
    </location>
</feature>
<evidence type="ECO:0000256" key="1">
    <source>
        <dbReference type="ARBA" id="ARBA00022737"/>
    </source>
</evidence>
<keyword evidence="5" id="KW-1185">Reference proteome</keyword>
<proteinExistence type="predicted"/>
<feature type="compositionally biased region" description="Basic and acidic residues" evidence="3">
    <location>
        <begin position="1"/>
        <end position="10"/>
    </location>
</feature>
<organism evidence="4 5">
    <name type="scientific">Humicola insolens</name>
    <name type="common">Soft-rot fungus</name>
    <dbReference type="NCBI Taxonomy" id="85995"/>
    <lineage>
        <taxon>Eukaryota</taxon>
        <taxon>Fungi</taxon>
        <taxon>Dikarya</taxon>
        <taxon>Ascomycota</taxon>
        <taxon>Pezizomycotina</taxon>
        <taxon>Sordariomycetes</taxon>
        <taxon>Sordariomycetidae</taxon>
        <taxon>Sordariales</taxon>
        <taxon>Chaetomiaceae</taxon>
        <taxon>Mycothermus</taxon>
    </lineage>
</organism>
<sequence>MASSEDRSSSVDETPISPSRPNPARKNSLEFHLSHRPNRQELIDKTLLKEGVLHEDPRSPEDKYLEAIEAEYAKREGGA</sequence>
<comment type="caution">
    <text evidence="4">The sequence shown here is derived from an EMBL/GenBank/DDBJ whole genome shotgun (WGS) entry which is preliminary data.</text>
</comment>
<evidence type="ECO:0000313" key="5">
    <source>
        <dbReference type="Proteomes" id="UP001583172"/>
    </source>
</evidence>
<keyword evidence="1" id="KW-0677">Repeat</keyword>
<dbReference type="Proteomes" id="UP001583172">
    <property type="component" value="Unassembled WGS sequence"/>
</dbReference>
<accession>A0ABR3V7X4</accession>
<dbReference type="Pfam" id="PF02755">
    <property type="entry name" value="RPEL"/>
    <property type="match status" value="1"/>
</dbReference>
<feature type="compositionally biased region" description="Basic and acidic residues" evidence="3">
    <location>
        <begin position="27"/>
        <end position="37"/>
    </location>
</feature>
<evidence type="ECO:0000256" key="3">
    <source>
        <dbReference type="SAM" id="MobiDB-lite"/>
    </source>
</evidence>